<proteinExistence type="predicted"/>
<keyword evidence="2" id="KW-1185">Reference proteome</keyword>
<reference evidence="2" key="2">
    <citation type="submission" date="2013-12" db="EMBL/GenBank/DDBJ databases">
        <title>Evolution of pathogenesis and genome organization in the Tremellales.</title>
        <authorList>
            <person name="Cuomo C."/>
            <person name="Litvintseva A."/>
            <person name="Heitman J."/>
            <person name="Chen Y."/>
            <person name="Sun S."/>
            <person name="Springer D."/>
            <person name="Dromer F."/>
            <person name="Young S."/>
            <person name="Zeng Q."/>
            <person name="Chapman S."/>
            <person name="Gujja S."/>
            <person name="Saif S."/>
            <person name="Birren B."/>
        </authorList>
    </citation>
    <scope>NUCLEOTIDE SEQUENCE [LARGE SCALE GENOMIC DNA]</scope>
    <source>
        <strain evidence="2">BCC8398</strain>
    </source>
</reference>
<evidence type="ECO:0000313" key="2">
    <source>
        <dbReference type="Proteomes" id="UP000092666"/>
    </source>
</evidence>
<dbReference type="AlphaFoldDB" id="A0A1B9GXA4"/>
<accession>A0A1B9GXA4</accession>
<evidence type="ECO:0000313" key="1">
    <source>
        <dbReference type="EMBL" id="OCF35642.1"/>
    </source>
</evidence>
<dbReference type="EMBL" id="KI669498">
    <property type="protein sequence ID" value="OCF35642.1"/>
    <property type="molecule type" value="Genomic_DNA"/>
</dbReference>
<protein>
    <submittedName>
        <fullName evidence="1">Uncharacterized protein</fullName>
    </submittedName>
</protein>
<dbReference type="Proteomes" id="UP000092666">
    <property type="component" value="Unassembled WGS sequence"/>
</dbReference>
<sequence length="273" mass="29907">MEIKLWLRQPLEQVPPVVSVTGTPAPSGTRATCDTDFTILAARGGKVEIRLSEDLVQELADGLDAHLSDGLVTADVERAAATLNTYANKTMTLTLERSTEGIIFSHHMQLATLICQGASNASRINLSDVRFVHARGSGMIDPKEAKKWVHSAKRLTELAFVSPEDVYGIVYERRIPPTSPLDLMDPFPFHFSTQAGIPDLVCTGKVNGITRNLFIVEVKASSVMGDKAFDDLDNLLQEGGGRATLRLVTVEETGFQVFSELRRDLTDVITQVR</sequence>
<reference evidence="1 2" key="1">
    <citation type="submission" date="2013-07" db="EMBL/GenBank/DDBJ databases">
        <title>The Genome Sequence of Cryptococcus heveanensis BCC8398.</title>
        <authorList>
            <consortium name="The Broad Institute Genome Sequencing Platform"/>
            <person name="Cuomo C."/>
            <person name="Litvintseva A."/>
            <person name="Chen Y."/>
            <person name="Heitman J."/>
            <person name="Sun S."/>
            <person name="Springer D."/>
            <person name="Dromer F."/>
            <person name="Young S.K."/>
            <person name="Zeng Q."/>
            <person name="Gargeya S."/>
            <person name="Fitzgerald M."/>
            <person name="Abouelleil A."/>
            <person name="Alvarado L."/>
            <person name="Berlin A.M."/>
            <person name="Chapman S.B."/>
            <person name="Dewar J."/>
            <person name="Goldberg J."/>
            <person name="Griggs A."/>
            <person name="Gujja S."/>
            <person name="Hansen M."/>
            <person name="Howarth C."/>
            <person name="Imamovic A."/>
            <person name="Larimer J."/>
            <person name="McCowan C."/>
            <person name="Murphy C."/>
            <person name="Pearson M."/>
            <person name="Priest M."/>
            <person name="Roberts A."/>
            <person name="Saif S."/>
            <person name="Shea T."/>
            <person name="Sykes S."/>
            <person name="Wortman J."/>
            <person name="Nusbaum C."/>
            <person name="Birren B."/>
        </authorList>
    </citation>
    <scope>NUCLEOTIDE SEQUENCE [LARGE SCALE GENOMIC DNA]</scope>
    <source>
        <strain evidence="1 2">BCC8398</strain>
    </source>
</reference>
<organism evidence="1 2">
    <name type="scientific">Kwoniella heveanensis BCC8398</name>
    <dbReference type="NCBI Taxonomy" id="1296120"/>
    <lineage>
        <taxon>Eukaryota</taxon>
        <taxon>Fungi</taxon>
        <taxon>Dikarya</taxon>
        <taxon>Basidiomycota</taxon>
        <taxon>Agaricomycotina</taxon>
        <taxon>Tremellomycetes</taxon>
        <taxon>Tremellales</taxon>
        <taxon>Cryptococcaceae</taxon>
        <taxon>Kwoniella</taxon>
    </lineage>
</organism>
<gene>
    <name evidence="1" type="ORF">I316_02697</name>
</gene>
<name>A0A1B9GXA4_9TREE</name>